<accession>A0A1M5VHZ9</accession>
<organism evidence="1 2">
    <name type="scientific">Bradyrhizobium erythrophlei</name>
    <dbReference type="NCBI Taxonomy" id="1437360"/>
    <lineage>
        <taxon>Bacteria</taxon>
        <taxon>Pseudomonadati</taxon>
        <taxon>Pseudomonadota</taxon>
        <taxon>Alphaproteobacteria</taxon>
        <taxon>Hyphomicrobiales</taxon>
        <taxon>Nitrobacteraceae</taxon>
        <taxon>Bradyrhizobium</taxon>
    </lineage>
</organism>
<evidence type="ECO:0000313" key="2">
    <source>
        <dbReference type="Proteomes" id="UP000189796"/>
    </source>
</evidence>
<dbReference type="Proteomes" id="UP000189796">
    <property type="component" value="Chromosome I"/>
</dbReference>
<gene>
    <name evidence="1" type="ORF">SAMN05443248_5981</name>
</gene>
<reference evidence="1 2" key="1">
    <citation type="submission" date="2016-11" db="EMBL/GenBank/DDBJ databases">
        <authorList>
            <person name="Jaros S."/>
            <person name="Januszkiewicz K."/>
            <person name="Wedrychowicz H."/>
        </authorList>
    </citation>
    <scope>NUCLEOTIDE SEQUENCE [LARGE SCALE GENOMIC DNA]</scope>
    <source>
        <strain evidence="1 2">GAS138</strain>
    </source>
</reference>
<dbReference type="EMBL" id="LT670817">
    <property type="protein sequence ID" value="SHH74902.1"/>
    <property type="molecule type" value="Genomic_DNA"/>
</dbReference>
<evidence type="ECO:0000313" key="1">
    <source>
        <dbReference type="EMBL" id="SHH74902.1"/>
    </source>
</evidence>
<proteinExistence type="predicted"/>
<dbReference type="AlphaFoldDB" id="A0A1M5VHZ9"/>
<sequence length="46" mass="5155">MEASEPQILVQHNHLCVRFGGMNIVARADEFHVGDIIIISDAKNHQ</sequence>
<name>A0A1M5VHZ9_9BRAD</name>
<protein>
    <submittedName>
        <fullName evidence="1">Uncharacterized protein</fullName>
    </submittedName>
</protein>